<dbReference type="AlphaFoldDB" id="A0A9Q3H4A0"/>
<reference evidence="2" key="1">
    <citation type="submission" date="2021-03" db="EMBL/GenBank/DDBJ databases">
        <title>Draft genome sequence of rust myrtle Austropuccinia psidii MF-1, a brazilian biotype.</title>
        <authorList>
            <person name="Quecine M.C."/>
            <person name="Pachon D.M.R."/>
            <person name="Bonatelli M.L."/>
            <person name="Correr F.H."/>
            <person name="Franceschini L.M."/>
            <person name="Leite T.F."/>
            <person name="Margarido G.R.A."/>
            <person name="Almeida C.A."/>
            <person name="Ferrarezi J.A."/>
            <person name="Labate C.A."/>
        </authorList>
    </citation>
    <scope>NUCLEOTIDE SEQUENCE</scope>
    <source>
        <strain evidence="2">MF-1</strain>
    </source>
</reference>
<keyword evidence="1" id="KW-0732">Signal</keyword>
<feature type="signal peptide" evidence="1">
    <location>
        <begin position="1"/>
        <end position="21"/>
    </location>
</feature>
<evidence type="ECO:0000313" key="2">
    <source>
        <dbReference type="EMBL" id="MBW0488815.1"/>
    </source>
</evidence>
<evidence type="ECO:0000313" key="3">
    <source>
        <dbReference type="Proteomes" id="UP000765509"/>
    </source>
</evidence>
<accession>A0A9Q3H4A0</accession>
<organism evidence="2 3">
    <name type="scientific">Austropuccinia psidii MF-1</name>
    <dbReference type="NCBI Taxonomy" id="1389203"/>
    <lineage>
        <taxon>Eukaryota</taxon>
        <taxon>Fungi</taxon>
        <taxon>Dikarya</taxon>
        <taxon>Basidiomycota</taxon>
        <taxon>Pucciniomycotina</taxon>
        <taxon>Pucciniomycetes</taxon>
        <taxon>Pucciniales</taxon>
        <taxon>Sphaerophragmiaceae</taxon>
        <taxon>Austropuccinia</taxon>
    </lineage>
</organism>
<feature type="chain" id="PRO_5040450869" evidence="1">
    <location>
        <begin position="22"/>
        <end position="304"/>
    </location>
</feature>
<proteinExistence type="predicted"/>
<sequence>MRSILLRFLYVSWTITTPMLSMNVRSLEHIITSNIIESPEKLQDKFDQIAEKLKQTWTAHQNFNEELRKYYDTRPHRSVGGSEILANWFYKSPEDELEPAQVELLSQLHQGYLSLESGELDQAESQASLAEASQKNIEGLLGGLIDFDSSIFRWHGHKSEYLDMKHKILEIVQPWQEISQESSWWDEQLRILAESRKDLEEKLAKNHEATLQRKIQSAIHWVFSPDKEAEVINTARSALAIEAETVRYVKMGAFPKAKGSLTLAHGLQTLVRKHIRELEKSGKSINLKEFADYDAAASKIDKQA</sequence>
<protein>
    <submittedName>
        <fullName evidence="2">Uncharacterized protein</fullName>
    </submittedName>
</protein>
<name>A0A9Q3H4A0_9BASI</name>
<dbReference type="Proteomes" id="UP000765509">
    <property type="component" value="Unassembled WGS sequence"/>
</dbReference>
<gene>
    <name evidence="2" type="ORF">O181_028530</name>
</gene>
<evidence type="ECO:0000256" key="1">
    <source>
        <dbReference type="SAM" id="SignalP"/>
    </source>
</evidence>
<comment type="caution">
    <text evidence="2">The sequence shown here is derived from an EMBL/GenBank/DDBJ whole genome shotgun (WGS) entry which is preliminary data.</text>
</comment>
<keyword evidence="3" id="KW-1185">Reference proteome</keyword>
<dbReference type="EMBL" id="AVOT02009776">
    <property type="protein sequence ID" value="MBW0488815.1"/>
    <property type="molecule type" value="Genomic_DNA"/>
</dbReference>